<evidence type="ECO:0000256" key="4">
    <source>
        <dbReference type="ARBA" id="ARBA00022723"/>
    </source>
</evidence>
<feature type="compositionally biased region" description="Basic and acidic residues" evidence="18">
    <location>
        <begin position="84"/>
        <end position="95"/>
    </location>
</feature>
<dbReference type="Pfam" id="PF00130">
    <property type="entry name" value="C1_1"/>
    <property type="match status" value="1"/>
</dbReference>
<evidence type="ECO:0000256" key="3">
    <source>
        <dbReference type="ARBA" id="ARBA00022679"/>
    </source>
</evidence>
<evidence type="ECO:0000256" key="14">
    <source>
        <dbReference type="ARBA" id="ARBA00023395"/>
    </source>
</evidence>
<dbReference type="EC" id="2.7.1.107" evidence="17"/>
<dbReference type="Gene3D" id="2.60.200.40">
    <property type="match status" value="1"/>
</dbReference>
<keyword evidence="22" id="KW-1185">Reference proteome</keyword>
<reference evidence="23" key="1">
    <citation type="submission" date="2025-08" db="UniProtKB">
        <authorList>
            <consortium name="RefSeq"/>
        </authorList>
    </citation>
    <scope>IDENTIFICATION</scope>
    <source>
        <tissue evidence="23">Blood</tissue>
    </source>
</reference>
<comment type="pathway">
    <text evidence="1">Lipid metabolism; glycerolipid metabolism.</text>
</comment>
<keyword evidence="12" id="KW-0443">Lipid metabolism</keyword>
<dbReference type="SMART" id="SM00045">
    <property type="entry name" value="DAGKa"/>
    <property type="match status" value="1"/>
</dbReference>
<keyword evidence="5" id="KW-0677">Repeat</keyword>
<organism evidence="22 23">
    <name type="scientific">Equus przewalskii</name>
    <name type="common">Przewalski's horse</name>
    <name type="synonym">Equus caballus przewalskii</name>
    <dbReference type="NCBI Taxonomy" id="9798"/>
    <lineage>
        <taxon>Eukaryota</taxon>
        <taxon>Metazoa</taxon>
        <taxon>Chordata</taxon>
        <taxon>Craniata</taxon>
        <taxon>Vertebrata</taxon>
        <taxon>Euteleostomi</taxon>
        <taxon>Mammalia</taxon>
        <taxon>Eutheria</taxon>
        <taxon>Laurasiatheria</taxon>
        <taxon>Perissodactyla</taxon>
        <taxon>Equidae</taxon>
        <taxon>Equus</taxon>
    </lineage>
</organism>
<dbReference type="PROSITE" id="PS00018">
    <property type="entry name" value="EF_HAND_1"/>
    <property type="match status" value="2"/>
</dbReference>
<dbReference type="Proteomes" id="UP001652662">
    <property type="component" value="Chromosome 18"/>
</dbReference>
<dbReference type="Gene3D" id="1.10.238.110">
    <property type="entry name" value="Diacylglycerol kinase alpha"/>
    <property type="match status" value="2"/>
</dbReference>
<dbReference type="Pfam" id="PF13499">
    <property type="entry name" value="EF-hand_7"/>
    <property type="match status" value="1"/>
</dbReference>
<gene>
    <name evidence="23" type="primary">DGKG</name>
</gene>
<evidence type="ECO:0000256" key="9">
    <source>
        <dbReference type="ARBA" id="ARBA00022833"/>
    </source>
</evidence>
<keyword evidence="9" id="KW-0862">Zinc</keyword>
<evidence type="ECO:0000259" key="20">
    <source>
        <dbReference type="PROSITE" id="PS50146"/>
    </source>
</evidence>
<comment type="catalytic activity">
    <reaction evidence="15">
        <text>1-octadecanoyl-2-(5Z,8Z,11Z,14Z-eicosatetraenoyl)-sn-glycerol + ATP = 1-octadecanoyl-2-(5Z,8Z,11Z,14Z-eicosatetraenoyl)-sn-glycero-3-phosphate + ADP + H(+)</text>
        <dbReference type="Rhea" id="RHEA:40323"/>
        <dbReference type="ChEBI" id="CHEBI:15378"/>
        <dbReference type="ChEBI" id="CHEBI:30616"/>
        <dbReference type="ChEBI" id="CHEBI:75728"/>
        <dbReference type="ChEBI" id="CHEBI:77091"/>
        <dbReference type="ChEBI" id="CHEBI:456216"/>
    </reaction>
    <physiologicalReaction direction="left-to-right" evidence="15">
        <dbReference type="Rhea" id="RHEA:40324"/>
    </physiologicalReaction>
</comment>
<evidence type="ECO:0000313" key="22">
    <source>
        <dbReference type="Proteomes" id="UP001652662"/>
    </source>
</evidence>
<feature type="region of interest" description="Disordered" evidence="18">
    <location>
        <begin position="84"/>
        <end position="154"/>
    </location>
</feature>
<evidence type="ECO:0000256" key="11">
    <source>
        <dbReference type="ARBA" id="ARBA00022840"/>
    </source>
</evidence>
<dbReference type="InterPro" id="IPR011992">
    <property type="entry name" value="EF-hand-dom_pair"/>
</dbReference>
<evidence type="ECO:0000256" key="15">
    <source>
        <dbReference type="ARBA" id="ARBA00023400"/>
    </source>
</evidence>
<comment type="catalytic activity">
    <reaction evidence="16">
        <text>a 1,2-diacyl-sn-glycerol + ATP = a 1,2-diacyl-sn-glycero-3-phosphate + ADP + H(+)</text>
        <dbReference type="Rhea" id="RHEA:10272"/>
        <dbReference type="ChEBI" id="CHEBI:15378"/>
        <dbReference type="ChEBI" id="CHEBI:17815"/>
        <dbReference type="ChEBI" id="CHEBI:30616"/>
        <dbReference type="ChEBI" id="CHEBI:58608"/>
        <dbReference type="ChEBI" id="CHEBI:456216"/>
        <dbReference type="EC" id="2.7.1.107"/>
    </reaction>
    <physiologicalReaction direction="left-to-right" evidence="16">
        <dbReference type="Rhea" id="RHEA:10273"/>
    </physiologicalReaction>
</comment>
<evidence type="ECO:0000259" key="21">
    <source>
        <dbReference type="PROSITE" id="PS50222"/>
    </source>
</evidence>
<evidence type="ECO:0000256" key="17">
    <source>
        <dbReference type="RuleBase" id="RU361128"/>
    </source>
</evidence>
<dbReference type="InterPro" id="IPR002048">
    <property type="entry name" value="EF_hand_dom"/>
</dbReference>
<dbReference type="InterPro" id="IPR000756">
    <property type="entry name" value="Diacylglycerol_kin_accessory"/>
</dbReference>
<dbReference type="InterPro" id="IPR037607">
    <property type="entry name" value="DGK"/>
</dbReference>
<dbReference type="InterPro" id="IPR018247">
    <property type="entry name" value="EF_Hand_1_Ca_BS"/>
</dbReference>
<dbReference type="CDD" id="cd00051">
    <property type="entry name" value="EFh"/>
    <property type="match status" value="1"/>
</dbReference>
<comment type="similarity">
    <text evidence="2 17">Belongs to the eukaryotic diacylglycerol kinase family.</text>
</comment>
<keyword evidence="6 17" id="KW-0547">Nucleotide-binding</keyword>
<evidence type="ECO:0000256" key="12">
    <source>
        <dbReference type="ARBA" id="ARBA00023098"/>
    </source>
</evidence>
<dbReference type="PROSITE" id="PS00479">
    <property type="entry name" value="ZF_DAG_PE_1"/>
    <property type="match status" value="1"/>
</dbReference>
<keyword evidence="11 17" id="KW-0067">ATP-binding</keyword>
<dbReference type="PROSITE" id="PS50222">
    <property type="entry name" value="EF_HAND_2"/>
    <property type="match status" value="1"/>
</dbReference>
<proteinExistence type="inferred from homology"/>
<dbReference type="RefSeq" id="XP_070438591.1">
    <property type="nucleotide sequence ID" value="XM_070582490.1"/>
</dbReference>
<dbReference type="SUPFAM" id="SSF57889">
    <property type="entry name" value="Cysteine-rich domain"/>
    <property type="match status" value="1"/>
</dbReference>
<keyword evidence="10" id="KW-0106">Calcium</keyword>
<dbReference type="SUPFAM" id="SSF47473">
    <property type="entry name" value="EF-hand"/>
    <property type="match status" value="2"/>
</dbReference>
<dbReference type="PROSITE" id="PS50081">
    <property type="entry name" value="ZF_DAG_PE_2"/>
    <property type="match status" value="1"/>
</dbReference>
<dbReference type="SUPFAM" id="SSF111331">
    <property type="entry name" value="NAD kinase/diacylglycerol kinase-like"/>
    <property type="match status" value="1"/>
</dbReference>
<keyword evidence="3 17" id="KW-0808">Transferase</keyword>
<dbReference type="InterPro" id="IPR046349">
    <property type="entry name" value="C1-like_sf"/>
</dbReference>
<dbReference type="InterPro" id="IPR016064">
    <property type="entry name" value="NAD/diacylglycerol_kinase_sf"/>
</dbReference>
<name>A0ABM4LDS5_EQUPR</name>
<evidence type="ECO:0000256" key="1">
    <source>
        <dbReference type="ARBA" id="ARBA00005175"/>
    </source>
</evidence>
<dbReference type="InterPro" id="IPR017438">
    <property type="entry name" value="ATP-NAD_kinase_N"/>
</dbReference>
<evidence type="ECO:0000256" key="16">
    <source>
        <dbReference type="ARBA" id="ARBA00023411"/>
    </source>
</evidence>
<evidence type="ECO:0000256" key="13">
    <source>
        <dbReference type="ARBA" id="ARBA00023371"/>
    </source>
</evidence>
<feature type="domain" description="EF-hand" evidence="21">
    <location>
        <begin position="175"/>
        <end position="210"/>
    </location>
</feature>
<dbReference type="SMART" id="SM00046">
    <property type="entry name" value="DAGKc"/>
    <property type="match status" value="1"/>
</dbReference>
<dbReference type="Pfam" id="PF00781">
    <property type="entry name" value="DAGK_cat"/>
    <property type="match status" value="1"/>
</dbReference>
<dbReference type="GeneID" id="103556371"/>
<evidence type="ECO:0000256" key="6">
    <source>
        <dbReference type="ARBA" id="ARBA00022741"/>
    </source>
</evidence>
<dbReference type="Pfam" id="PF14513">
    <property type="entry name" value="DAG_kinase_N"/>
    <property type="match status" value="1"/>
</dbReference>
<evidence type="ECO:0000256" key="2">
    <source>
        <dbReference type="ARBA" id="ARBA00009280"/>
    </source>
</evidence>
<evidence type="ECO:0000256" key="7">
    <source>
        <dbReference type="ARBA" id="ARBA00022771"/>
    </source>
</evidence>
<dbReference type="Gene3D" id="1.10.238.10">
    <property type="entry name" value="EF-hand"/>
    <property type="match status" value="1"/>
</dbReference>
<dbReference type="InterPro" id="IPR001206">
    <property type="entry name" value="Diacylglycerol_kinase_cat_dom"/>
</dbReference>
<evidence type="ECO:0000256" key="18">
    <source>
        <dbReference type="SAM" id="MobiDB-lite"/>
    </source>
</evidence>
<feature type="domain" description="DAGKc" evidence="20">
    <location>
        <begin position="391"/>
        <end position="525"/>
    </location>
</feature>
<evidence type="ECO:0000256" key="5">
    <source>
        <dbReference type="ARBA" id="ARBA00022737"/>
    </source>
</evidence>
<dbReference type="PROSITE" id="PS50146">
    <property type="entry name" value="DAGK"/>
    <property type="match status" value="1"/>
</dbReference>
<evidence type="ECO:0000256" key="8">
    <source>
        <dbReference type="ARBA" id="ARBA00022777"/>
    </source>
</evidence>
<dbReference type="Pfam" id="PF00609">
    <property type="entry name" value="DAGK_acc"/>
    <property type="match status" value="1"/>
</dbReference>
<comment type="catalytic activity">
    <reaction evidence="14">
        <text>1,2-didecanoyl-sn-glycerol + ATP = 1,2-didecanoyl-sn-glycero-3-phosphate + ADP + H(+)</text>
        <dbReference type="Rhea" id="RHEA:43428"/>
        <dbReference type="ChEBI" id="CHEBI:15378"/>
        <dbReference type="ChEBI" id="CHEBI:18155"/>
        <dbReference type="ChEBI" id="CHEBI:30616"/>
        <dbReference type="ChEBI" id="CHEBI:78227"/>
        <dbReference type="ChEBI" id="CHEBI:456216"/>
    </reaction>
    <physiologicalReaction direction="left-to-right" evidence="14">
        <dbReference type="Rhea" id="RHEA:43429"/>
    </physiologicalReaction>
</comment>
<dbReference type="InterPro" id="IPR029477">
    <property type="entry name" value="DAG_kinase_typeI_N"/>
</dbReference>
<accession>A0ABM4LDS5</accession>
<dbReference type="GO" id="GO:0016301">
    <property type="term" value="F:kinase activity"/>
    <property type="evidence" value="ECO:0007669"/>
    <property type="project" value="UniProtKB-KW"/>
</dbReference>
<feature type="compositionally biased region" description="Basic and acidic residues" evidence="18">
    <location>
        <begin position="114"/>
        <end position="134"/>
    </location>
</feature>
<dbReference type="SMART" id="SM00109">
    <property type="entry name" value="C1"/>
    <property type="match status" value="1"/>
</dbReference>
<dbReference type="InterPro" id="IPR038199">
    <property type="entry name" value="DGK_typeI_N_sf"/>
</dbReference>
<sequence length="751" mass="84342">MSEERWVSLTPEEFNQLQKYSEYSSKKIKDVLAEFNEGGSLKQYDPHEPVGYEVFKLFMRAYLEVDLPQPLSTHLFLAFSQKPRQEIPDHPKEETSNSEASGPESSIQNADNAAKADEACAPDTESKITEKQVPAKDQVAATPLGNPVAQSSGSESPIVYLKDVVCYLSLLETGRPQDKLEFMFRLYDSDENGLLDQAEMDRIVNQMLHIAQYLEWDPTELRPILKEMLQGMDYDRDGFVSLQEWVHGGMTTIPLLVLLGMDDSGSKGDGRHAWTMKHFKKPTYCNFCHIMLMGVRKQGLCCIYCKYTVHERCVSKNIPGCVKTNSKTKRSGEFHRKCELSTLCDGGELRDHILLPTSICPVTRDRQGGKSDGSVSAKGELVMQYKIIPTPGTHPLLVLVNPKSGGRQGERILRKFHYLLNPKQVFNLDNGGPTPGLNFFRDTPDFRVLACGGDGTVGWILDCIDKANCAKHPPVAVLPLGTGNDLARCLRWGGGYEGGSLTKILKEIEQSPLVMLDRWHLEVIPREEVENGDQVPYNIMNNYFSIGVDASIAHRFHMMREKHPEKFNSRMKNKLWYFEFGTSETFAATCKKLHDHIELECDGVGVDLSNIFLEGIAILNIPSMYGGTNLWGETKKNRAVIRESRKVVTDPKELKFCIQDLSDQLLEVVGLEGAMEMGQIYTGLKSAGKRLAQCSSVTIRTNKLLPMQVDGEPWMQPPCTKTSETFLSWKSLANVPEKLLWKGTVPCPMMV</sequence>
<dbReference type="InterPro" id="IPR002219">
    <property type="entry name" value="PKC_DAG/PE"/>
</dbReference>
<protein>
    <recommendedName>
        <fullName evidence="17">Diacylglycerol kinase</fullName>
        <shortName evidence="17">DAG kinase</shortName>
        <ecNumber evidence="17">2.7.1.107</ecNumber>
    </recommendedName>
</protein>
<feature type="compositionally biased region" description="Polar residues" evidence="18">
    <location>
        <begin position="97"/>
        <end position="109"/>
    </location>
</feature>
<evidence type="ECO:0000256" key="10">
    <source>
        <dbReference type="ARBA" id="ARBA00022837"/>
    </source>
</evidence>
<comment type="catalytic activity">
    <reaction evidence="13">
        <text>1,2-di-(9Z-octadecenoyl)-sn-glycerol + ATP = 1,2-di-(9Z-octadecenoyl)-sn-glycero-3-phosphate + ADP + H(+)</text>
        <dbReference type="Rhea" id="RHEA:40327"/>
        <dbReference type="ChEBI" id="CHEBI:15378"/>
        <dbReference type="ChEBI" id="CHEBI:30616"/>
        <dbReference type="ChEBI" id="CHEBI:52333"/>
        <dbReference type="ChEBI" id="CHEBI:74546"/>
        <dbReference type="ChEBI" id="CHEBI:456216"/>
    </reaction>
    <physiologicalReaction direction="left-to-right" evidence="13">
        <dbReference type="Rhea" id="RHEA:40328"/>
    </physiologicalReaction>
</comment>
<keyword evidence="8 17" id="KW-0418">Kinase</keyword>
<keyword evidence="4" id="KW-0479">Metal-binding</keyword>
<dbReference type="SMART" id="SM00054">
    <property type="entry name" value="EFh"/>
    <property type="match status" value="2"/>
</dbReference>
<evidence type="ECO:0000259" key="19">
    <source>
        <dbReference type="PROSITE" id="PS50081"/>
    </source>
</evidence>
<dbReference type="PANTHER" id="PTHR11255:SF36">
    <property type="entry name" value="DIACYLGLYCEROL KINASE GAMMA"/>
    <property type="match status" value="1"/>
</dbReference>
<dbReference type="PANTHER" id="PTHR11255">
    <property type="entry name" value="DIACYLGLYCEROL KINASE"/>
    <property type="match status" value="1"/>
</dbReference>
<dbReference type="Gene3D" id="3.30.60.20">
    <property type="match status" value="1"/>
</dbReference>
<feature type="domain" description="Phorbol-ester/DAG-type" evidence="19">
    <location>
        <begin position="271"/>
        <end position="321"/>
    </location>
</feature>
<keyword evidence="7" id="KW-0863">Zinc-finger</keyword>
<dbReference type="Gene3D" id="3.40.50.10330">
    <property type="entry name" value="Probable inorganic polyphosphate/atp-NAD kinase, domain 1"/>
    <property type="match status" value="1"/>
</dbReference>
<evidence type="ECO:0000313" key="23">
    <source>
        <dbReference type="RefSeq" id="XP_070438591.1"/>
    </source>
</evidence>